<evidence type="ECO:0008006" key="5">
    <source>
        <dbReference type="Google" id="ProtNLM"/>
    </source>
</evidence>
<dbReference type="eggNOG" id="ENOG5031VUN">
    <property type="taxonomic scope" value="Bacteria"/>
</dbReference>
<keyword evidence="2" id="KW-0472">Membrane</keyword>
<sequence>MSAIYRSRLVAVLAAAAIALAVVGFAGLVAAHRNDVNHPTTDERTTVQQAAADAVAALMTFSPADDPPRREVVAKLTGRMAAEYRTQGPDLILPNAVESRTSMSAKVIGAAVNSYSTDEARVLVFVDQQVDVPGLTRDNPGGERVTASRWAVMHRHDGVWLLKDLTLVDASGDS</sequence>
<protein>
    <recommendedName>
        <fullName evidence="5">Mce-associated membrane protein</fullName>
    </recommendedName>
</protein>
<comment type="subcellular location">
    <subcellularLocation>
        <location evidence="1">Membrane</location>
    </subcellularLocation>
</comment>
<accession>H0R383</accession>
<reference evidence="3 4" key="1">
    <citation type="submission" date="2011-12" db="EMBL/GenBank/DDBJ databases">
        <title>Whole genome shotgun sequence of Gordonia effusa NBRC 100432.</title>
        <authorList>
            <person name="Yoshida I."/>
            <person name="Takarada H."/>
            <person name="Hosoyama A."/>
            <person name="Tsuchikane K."/>
            <person name="Katsumata H."/>
            <person name="Yamazaki S."/>
            <person name="Fujita N."/>
        </authorList>
    </citation>
    <scope>NUCLEOTIDE SEQUENCE [LARGE SCALE GENOMIC DNA]</scope>
    <source>
        <strain evidence="3 4">NBRC 100432</strain>
    </source>
</reference>
<evidence type="ECO:0000313" key="3">
    <source>
        <dbReference type="EMBL" id="GAB19534.1"/>
    </source>
</evidence>
<keyword evidence="4" id="KW-1185">Reference proteome</keyword>
<evidence type="ECO:0000256" key="1">
    <source>
        <dbReference type="ARBA" id="ARBA00004370"/>
    </source>
</evidence>
<comment type="caution">
    <text evidence="3">The sequence shown here is derived from an EMBL/GenBank/DDBJ whole genome shotgun (WGS) entry which is preliminary data.</text>
</comment>
<evidence type="ECO:0000256" key="2">
    <source>
        <dbReference type="ARBA" id="ARBA00023136"/>
    </source>
</evidence>
<dbReference type="STRING" id="1077974.GOEFS_091_00260"/>
<proteinExistence type="predicted"/>
<dbReference type="PANTHER" id="PTHR37042:SF4">
    <property type="entry name" value="OUTER MEMBRANE PROTEIN RV1973"/>
    <property type="match status" value="1"/>
</dbReference>
<dbReference type="PANTHER" id="PTHR37042">
    <property type="entry name" value="OUTER MEMBRANE PROTEIN RV1973"/>
    <property type="match status" value="1"/>
</dbReference>
<name>H0R383_9ACTN</name>
<evidence type="ECO:0000313" key="4">
    <source>
        <dbReference type="Proteomes" id="UP000035034"/>
    </source>
</evidence>
<dbReference type="RefSeq" id="WP_007318869.1">
    <property type="nucleotide sequence ID" value="NZ_BAEH01000091.1"/>
</dbReference>
<dbReference type="GO" id="GO:0016020">
    <property type="term" value="C:membrane"/>
    <property type="evidence" value="ECO:0007669"/>
    <property type="project" value="UniProtKB-SubCell"/>
</dbReference>
<dbReference type="EMBL" id="BAEH01000091">
    <property type="protein sequence ID" value="GAB19534.1"/>
    <property type="molecule type" value="Genomic_DNA"/>
</dbReference>
<organism evidence="3 4">
    <name type="scientific">Gordonia effusa NBRC 100432</name>
    <dbReference type="NCBI Taxonomy" id="1077974"/>
    <lineage>
        <taxon>Bacteria</taxon>
        <taxon>Bacillati</taxon>
        <taxon>Actinomycetota</taxon>
        <taxon>Actinomycetes</taxon>
        <taxon>Mycobacteriales</taxon>
        <taxon>Gordoniaceae</taxon>
        <taxon>Gordonia</taxon>
    </lineage>
</organism>
<dbReference type="Proteomes" id="UP000035034">
    <property type="component" value="Unassembled WGS sequence"/>
</dbReference>
<gene>
    <name evidence="3" type="ORF">GOEFS_091_00260</name>
</gene>
<dbReference type="OrthoDB" id="4374550at2"/>
<dbReference type="AlphaFoldDB" id="H0R383"/>